<evidence type="ECO:0000313" key="5">
    <source>
        <dbReference type="EMBL" id="TCO11075.1"/>
    </source>
</evidence>
<protein>
    <submittedName>
        <fullName evidence="5">2-polyprenyl-6-methoxyphenol hydroxylase-like FAD-dependent oxidoreductase</fullName>
    </submittedName>
</protein>
<dbReference type="InterPro" id="IPR002938">
    <property type="entry name" value="FAD-bd"/>
</dbReference>
<evidence type="ECO:0000256" key="2">
    <source>
        <dbReference type="ARBA" id="ARBA00022630"/>
    </source>
</evidence>
<organism evidence="5 6">
    <name type="scientific">Natronoflexus pectinivorans</name>
    <dbReference type="NCBI Taxonomy" id="682526"/>
    <lineage>
        <taxon>Bacteria</taxon>
        <taxon>Pseudomonadati</taxon>
        <taxon>Bacteroidota</taxon>
        <taxon>Bacteroidia</taxon>
        <taxon>Marinilabiliales</taxon>
        <taxon>Marinilabiliaceae</taxon>
        <taxon>Natronoflexus</taxon>
    </lineage>
</organism>
<keyword evidence="3" id="KW-0274">FAD</keyword>
<dbReference type="InterPro" id="IPR050641">
    <property type="entry name" value="RIFMO-like"/>
</dbReference>
<evidence type="ECO:0000256" key="1">
    <source>
        <dbReference type="ARBA" id="ARBA00001974"/>
    </source>
</evidence>
<dbReference type="PRINTS" id="PR00420">
    <property type="entry name" value="RNGMNOXGNASE"/>
</dbReference>
<dbReference type="Proteomes" id="UP000295221">
    <property type="component" value="Unassembled WGS sequence"/>
</dbReference>
<dbReference type="GO" id="GO:0071949">
    <property type="term" value="F:FAD binding"/>
    <property type="evidence" value="ECO:0007669"/>
    <property type="project" value="InterPro"/>
</dbReference>
<accession>A0A4R2GP10</accession>
<keyword evidence="2" id="KW-0285">Flavoprotein</keyword>
<evidence type="ECO:0000256" key="3">
    <source>
        <dbReference type="ARBA" id="ARBA00022827"/>
    </source>
</evidence>
<dbReference type="Pfam" id="PF01494">
    <property type="entry name" value="FAD_binding_3"/>
    <property type="match status" value="1"/>
</dbReference>
<dbReference type="InterPro" id="IPR036188">
    <property type="entry name" value="FAD/NAD-bd_sf"/>
</dbReference>
<evidence type="ECO:0000313" key="6">
    <source>
        <dbReference type="Proteomes" id="UP000295221"/>
    </source>
</evidence>
<sequence length="532" mass="60461">MAHSPHNTTEVLIVGAGPTGLMMACQLALHQVSFRIIDKNTASSQNSGALIVQARTLEIFEQLGIASEAITEGIIADKIDVLYNGEKIASTSIKDIGRNLSQFPFLLMLEQSKTEQLMLKFLEKHGCNVERNVRLNSFEEDENRIITGVTMPDGYEQTITSKYLIGADGSRSAVRNSLNIPFNGISYPMPIFIIDCGFISRFSSEVIYFDFSKKSVAGFFPLRNQRWRVDGSFPGKAKKTNNITLETVTKGLRNWNNLNFDLHNTEWFSVSHSQQKYARNIRIGNCFLAGDSAHVNTPVGAQGMNTGLQDAHNLAWKMAFVLKQKANPELLDSYSTERLGISKGFAQYADAIFRLVTNTNLAVRLFRTFVLKSFFKRIFPKLENNEKSRLMFFKSISQIDIHYKPNYNTYKDLEKPFSRETPKPGYRLPYIDFTYENKNTNSHQILNASAYTLLVFAEELTPEIQSISDKYELTTVLLKHLPETDTIYKILGIAHTGYYLIRPDMYIEIRSATTDTENLNSHLNRLLLKIDR</sequence>
<keyword evidence="6" id="KW-1185">Reference proteome</keyword>
<dbReference type="OrthoDB" id="9766816at2"/>
<gene>
    <name evidence="5" type="ORF">EV194_101709</name>
</gene>
<dbReference type="EMBL" id="SLWK01000001">
    <property type="protein sequence ID" value="TCO11075.1"/>
    <property type="molecule type" value="Genomic_DNA"/>
</dbReference>
<evidence type="ECO:0000259" key="4">
    <source>
        <dbReference type="Pfam" id="PF01494"/>
    </source>
</evidence>
<dbReference type="PANTHER" id="PTHR43004">
    <property type="entry name" value="TRK SYSTEM POTASSIUM UPTAKE PROTEIN"/>
    <property type="match status" value="1"/>
</dbReference>
<dbReference type="RefSeq" id="WP_132432093.1">
    <property type="nucleotide sequence ID" value="NZ_SLWK01000001.1"/>
</dbReference>
<dbReference type="AlphaFoldDB" id="A0A4R2GP10"/>
<name>A0A4R2GP10_9BACT</name>
<dbReference type="Gene3D" id="3.30.70.2450">
    <property type="match status" value="1"/>
</dbReference>
<comment type="cofactor">
    <cofactor evidence="1">
        <name>FAD</name>
        <dbReference type="ChEBI" id="CHEBI:57692"/>
    </cofactor>
</comment>
<dbReference type="GO" id="GO:0016709">
    <property type="term" value="F:oxidoreductase activity, acting on paired donors, with incorporation or reduction of molecular oxygen, NAD(P)H as one donor, and incorporation of one atom of oxygen"/>
    <property type="evidence" value="ECO:0007669"/>
    <property type="project" value="UniProtKB-ARBA"/>
</dbReference>
<feature type="domain" description="FAD-binding" evidence="4">
    <location>
        <begin position="9"/>
        <end position="344"/>
    </location>
</feature>
<reference evidence="5 6" key="1">
    <citation type="submission" date="2019-03" db="EMBL/GenBank/DDBJ databases">
        <title>Genomic Encyclopedia of Type Strains, Phase IV (KMG-IV): sequencing the most valuable type-strain genomes for metagenomic binning, comparative biology and taxonomic classification.</title>
        <authorList>
            <person name="Goeker M."/>
        </authorList>
    </citation>
    <scope>NUCLEOTIDE SEQUENCE [LARGE SCALE GENOMIC DNA]</scope>
    <source>
        <strain evidence="5 6">DSM 24179</strain>
    </source>
</reference>
<dbReference type="PANTHER" id="PTHR43004:SF19">
    <property type="entry name" value="BINDING MONOOXYGENASE, PUTATIVE (JCVI)-RELATED"/>
    <property type="match status" value="1"/>
</dbReference>
<comment type="caution">
    <text evidence="5">The sequence shown here is derived from an EMBL/GenBank/DDBJ whole genome shotgun (WGS) entry which is preliminary data.</text>
</comment>
<proteinExistence type="predicted"/>
<dbReference type="Gene3D" id="3.50.50.60">
    <property type="entry name" value="FAD/NAD(P)-binding domain"/>
    <property type="match status" value="1"/>
</dbReference>
<dbReference type="Gene3D" id="3.40.30.120">
    <property type="match status" value="1"/>
</dbReference>
<dbReference type="SUPFAM" id="SSF51905">
    <property type="entry name" value="FAD/NAD(P)-binding domain"/>
    <property type="match status" value="1"/>
</dbReference>